<dbReference type="PANTHER" id="PTHR48207">
    <property type="entry name" value="SUCCINATE--HYDROXYMETHYLGLUTARATE COA-TRANSFERASE"/>
    <property type="match status" value="1"/>
</dbReference>
<dbReference type="InterPro" id="IPR003673">
    <property type="entry name" value="CoA-Trfase_fam_III"/>
</dbReference>
<sequence length="406" mass="44538">MNAVKKPLQGIKVLDLTHMLSGPYGGMILADLGCEVVKIEPPVKGEATRRLLENDPAYSFNGMGAYFYTLNRNKKSLALDLKNLEGLKIFYGLVRKADVVISNFSAGVTAKLKIDFKELQKINPKIITCTVSGFGESGPNYQRPAFDQIAQALGGGMSITGLSASEPMRAGIPIGDLGGGMFAVMGIQAAIISRAVSGVGQHVDISMLDCQISMLNYMATMQTMSGVVPAPIGNSHFVHMPYNSFATKDYPIVIAAVGDQFWPRLLKIFNNPELQDPKYSATLERQKDKVKLEKVIQSELLNQNSDYWLKKLEAESVPCARVNNLEQAINDEQINYRNMMVDVPHPNGGSAKIPGNPIKLSSVENEEFLAPPLLGEHTKAVLMDWLGFSEEELKAMDDLKIIEMLK</sequence>
<organism evidence="2 3">
    <name type="scientific">SAR86 cluster bacterium BACL1 MAG-120920-bin57</name>
    <dbReference type="NCBI Taxonomy" id="1655571"/>
    <lineage>
        <taxon>Bacteria</taxon>
        <taxon>Pseudomonadati</taxon>
        <taxon>Pseudomonadota</taxon>
        <taxon>Gammaproteobacteria</taxon>
        <taxon>SAR86 cluster</taxon>
    </lineage>
</organism>
<dbReference type="GO" id="GO:0008410">
    <property type="term" value="F:CoA-transferase activity"/>
    <property type="evidence" value="ECO:0007669"/>
    <property type="project" value="TreeGrafter"/>
</dbReference>
<comment type="caution">
    <text evidence="2">The sequence shown here is derived from an EMBL/GenBank/DDBJ whole genome shotgun (WGS) entry which is preliminary data.</text>
</comment>
<evidence type="ECO:0000256" key="1">
    <source>
        <dbReference type="ARBA" id="ARBA00022679"/>
    </source>
</evidence>
<dbReference type="AlphaFoldDB" id="A0A0R2PVY1"/>
<dbReference type="Gene3D" id="3.30.1540.10">
    <property type="entry name" value="formyl-coa transferase, domain 3"/>
    <property type="match status" value="1"/>
</dbReference>
<dbReference type="Proteomes" id="UP000050874">
    <property type="component" value="Unassembled WGS sequence"/>
</dbReference>
<evidence type="ECO:0000313" key="2">
    <source>
        <dbReference type="EMBL" id="KRO40227.1"/>
    </source>
</evidence>
<dbReference type="Gene3D" id="3.40.50.10540">
    <property type="entry name" value="Crotonobetainyl-coa:carnitine coa-transferase, domain 1"/>
    <property type="match status" value="1"/>
</dbReference>
<dbReference type="Pfam" id="PF02515">
    <property type="entry name" value="CoA_transf_3"/>
    <property type="match status" value="1"/>
</dbReference>
<gene>
    <name evidence="2" type="ORF">ABR63_01325</name>
</gene>
<dbReference type="PANTHER" id="PTHR48207:SF3">
    <property type="entry name" value="SUCCINATE--HYDROXYMETHYLGLUTARATE COA-TRANSFERASE"/>
    <property type="match status" value="1"/>
</dbReference>
<protein>
    <submittedName>
        <fullName evidence="2">Acyl-CoA transferase</fullName>
    </submittedName>
</protein>
<name>A0A0R2PVY1_9GAMM</name>
<dbReference type="InterPro" id="IPR050483">
    <property type="entry name" value="CoA-transferase_III_domain"/>
</dbReference>
<dbReference type="InterPro" id="IPR023606">
    <property type="entry name" value="CoA-Trfase_III_dom_1_sf"/>
</dbReference>
<dbReference type="InterPro" id="IPR044855">
    <property type="entry name" value="CoA-Trfase_III_dom3_sf"/>
</dbReference>
<evidence type="ECO:0000313" key="3">
    <source>
        <dbReference type="Proteomes" id="UP000050874"/>
    </source>
</evidence>
<dbReference type="EMBL" id="LIAV01000154">
    <property type="protein sequence ID" value="KRO40227.1"/>
    <property type="molecule type" value="Genomic_DNA"/>
</dbReference>
<reference evidence="3" key="1">
    <citation type="submission" date="2015-10" db="EMBL/GenBank/DDBJ databases">
        <title>Metagenome-Assembled Genomes uncover a global brackish microbiome.</title>
        <authorList>
            <person name="Hugerth L.W."/>
            <person name="Larsson J."/>
            <person name="Alneberg J."/>
            <person name="Lindh M.V."/>
            <person name="Legrand C."/>
            <person name="Pinhassi J."/>
            <person name="Andersson A."/>
        </authorList>
    </citation>
    <scope>NUCLEOTIDE SEQUENCE [LARGE SCALE GENOMIC DNA]</scope>
</reference>
<keyword evidence="1 2" id="KW-0808">Transferase</keyword>
<accession>A0A0R2PVY1</accession>
<proteinExistence type="predicted"/>
<dbReference type="SUPFAM" id="SSF89796">
    <property type="entry name" value="CoA-transferase family III (CaiB/BaiF)"/>
    <property type="match status" value="1"/>
</dbReference>